<dbReference type="InterPro" id="IPR046960">
    <property type="entry name" value="PPR_At4g14850-like_plant"/>
</dbReference>
<reference evidence="3 4" key="1">
    <citation type="submission" date="2020-08" db="EMBL/GenBank/DDBJ databases">
        <title>Plant Genome Project.</title>
        <authorList>
            <person name="Zhang R.-G."/>
        </authorList>
    </citation>
    <scope>NUCLEOTIDE SEQUENCE [LARGE SCALE GENOMIC DNA]</scope>
    <source>
        <tissue evidence="3">Rhizome</tissue>
    </source>
</reference>
<name>A0A8J5G2K7_ZINOF</name>
<protein>
    <recommendedName>
        <fullName evidence="5">Pentatricopeptide repeat-containing protein</fullName>
    </recommendedName>
</protein>
<dbReference type="NCBIfam" id="TIGR00756">
    <property type="entry name" value="PPR"/>
    <property type="match status" value="3"/>
</dbReference>
<feature type="repeat" description="PPR" evidence="2">
    <location>
        <begin position="174"/>
        <end position="208"/>
    </location>
</feature>
<sequence>MRSRVPLATPPLSSSSSFLSLIHRCSTLKHAQAFHARFISLGLVRFAYVTSRLLALYALHDADCAHQLFQRIRHPTVFDWNAVIRSYSTSPYPHRALASYVRMRRRDVGPNARTFPFVVKSCAALSVLSQLHGQLFRFGFHLDVFVTSSLVSTYSSLGSVDIAAKVFDESPNPNVVSWTSLVSGYSTHGMVDKARSVFDQMPERNPVSWSAMIAGYVRNERHREAIQLFRELKRRAIAEISDAVLVSTLNACASLGEYEEGRWIHSFIEMNGTKHQYELELGTALVGFYSKCGFVDSAREVFDRIPHRDVAAWSAMIMGLALNGDCLSAIAAFSDMISRGVKPNAITFVGVLTACGHGGLVDEGRKLFRDMVAVYGVRPTVAHLGCMVDLLSRAGHTAEAERLVEAVPAEADGAVWGALLSGCLMHGDYERGERAGRRVVELEPMKSGRRVGLANVYASMRRWDGVEQVRREMRARRVSAAIARSSVEVGGVGQRFVADVFTRVKKEKDKKEGFQRLVLHQSTRHLPSSDAASGGPAR</sequence>
<keyword evidence="4" id="KW-1185">Reference proteome</keyword>
<dbReference type="PANTHER" id="PTHR47926:SF350">
    <property type="entry name" value="(WILD MALAYSIAN BANANA) HYPOTHETICAL PROTEIN"/>
    <property type="match status" value="1"/>
</dbReference>
<dbReference type="GO" id="GO:0003723">
    <property type="term" value="F:RNA binding"/>
    <property type="evidence" value="ECO:0007669"/>
    <property type="project" value="InterPro"/>
</dbReference>
<evidence type="ECO:0000313" key="3">
    <source>
        <dbReference type="EMBL" id="KAG6498421.1"/>
    </source>
</evidence>
<comment type="caution">
    <text evidence="3">The sequence shown here is derived from an EMBL/GenBank/DDBJ whole genome shotgun (WGS) entry which is preliminary data.</text>
</comment>
<gene>
    <name evidence="3" type="ORF">ZIOFF_046334</name>
</gene>
<evidence type="ECO:0000256" key="1">
    <source>
        <dbReference type="ARBA" id="ARBA00022737"/>
    </source>
</evidence>
<dbReference type="Proteomes" id="UP000734854">
    <property type="component" value="Unassembled WGS sequence"/>
</dbReference>
<dbReference type="Pfam" id="PF13041">
    <property type="entry name" value="PPR_2"/>
    <property type="match status" value="1"/>
</dbReference>
<dbReference type="FunFam" id="1.25.40.10:FF:000242">
    <property type="entry name" value="Pentatricopeptide repeat-containing protein"/>
    <property type="match status" value="1"/>
</dbReference>
<dbReference type="AlphaFoldDB" id="A0A8J5G2K7"/>
<dbReference type="InterPro" id="IPR002885">
    <property type="entry name" value="PPR_rpt"/>
</dbReference>
<dbReference type="FunFam" id="1.25.40.10:FF:000348">
    <property type="entry name" value="Pentatricopeptide repeat-containing protein chloroplastic"/>
    <property type="match status" value="1"/>
</dbReference>
<dbReference type="PANTHER" id="PTHR47926">
    <property type="entry name" value="PENTATRICOPEPTIDE REPEAT-CONTAINING PROTEIN"/>
    <property type="match status" value="1"/>
</dbReference>
<feature type="repeat" description="PPR" evidence="2">
    <location>
        <begin position="309"/>
        <end position="343"/>
    </location>
</feature>
<proteinExistence type="predicted"/>
<dbReference type="EMBL" id="JACMSC010000012">
    <property type="protein sequence ID" value="KAG6498421.1"/>
    <property type="molecule type" value="Genomic_DNA"/>
</dbReference>
<dbReference type="Pfam" id="PF20431">
    <property type="entry name" value="E_motif"/>
    <property type="match status" value="1"/>
</dbReference>
<accession>A0A8J5G2K7</accession>
<dbReference type="PROSITE" id="PS51375">
    <property type="entry name" value="PPR"/>
    <property type="match status" value="2"/>
</dbReference>
<dbReference type="InterPro" id="IPR046848">
    <property type="entry name" value="E_motif"/>
</dbReference>
<keyword evidence="1" id="KW-0677">Repeat</keyword>
<dbReference type="OrthoDB" id="1675999at2759"/>
<dbReference type="Pfam" id="PF01535">
    <property type="entry name" value="PPR"/>
    <property type="match status" value="3"/>
</dbReference>
<dbReference type="GO" id="GO:0009451">
    <property type="term" value="P:RNA modification"/>
    <property type="evidence" value="ECO:0007669"/>
    <property type="project" value="InterPro"/>
</dbReference>
<evidence type="ECO:0008006" key="5">
    <source>
        <dbReference type="Google" id="ProtNLM"/>
    </source>
</evidence>
<organism evidence="3 4">
    <name type="scientific">Zingiber officinale</name>
    <name type="common">Ginger</name>
    <name type="synonym">Amomum zingiber</name>
    <dbReference type="NCBI Taxonomy" id="94328"/>
    <lineage>
        <taxon>Eukaryota</taxon>
        <taxon>Viridiplantae</taxon>
        <taxon>Streptophyta</taxon>
        <taxon>Embryophyta</taxon>
        <taxon>Tracheophyta</taxon>
        <taxon>Spermatophyta</taxon>
        <taxon>Magnoliopsida</taxon>
        <taxon>Liliopsida</taxon>
        <taxon>Zingiberales</taxon>
        <taxon>Zingiberaceae</taxon>
        <taxon>Zingiber</taxon>
    </lineage>
</organism>
<evidence type="ECO:0000313" key="4">
    <source>
        <dbReference type="Proteomes" id="UP000734854"/>
    </source>
</evidence>
<evidence type="ECO:0000256" key="2">
    <source>
        <dbReference type="PROSITE-ProRule" id="PRU00708"/>
    </source>
</evidence>